<evidence type="ECO:0000256" key="2">
    <source>
        <dbReference type="ARBA" id="ARBA00022692"/>
    </source>
</evidence>
<comment type="caution">
    <text evidence="7">The sequence shown here is derived from an EMBL/GenBank/DDBJ whole genome shotgun (WGS) entry which is preliminary data.</text>
</comment>
<keyword evidence="8" id="KW-1185">Reference proteome</keyword>
<reference evidence="7 8" key="1">
    <citation type="submission" date="2020-03" db="EMBL/GenBank/DDBJ databases">
        <title>Genomic Encyclopedia of Type Strains, Phase IV (KMG-V): Genome sequencing to study the core and pangenomes of soil and plant-associated prokaryotes.</title>
        <authorList>
            <person name="Whitman W."/>
        </authorList>
    </citation>
    <scope>NUCLEOTIDE SEQUENCE [LARGE SCALE GENOMIC DNA]</scope>
    <source>
        <strain evidence="7 8">1B</strain>
    </source>
</reference>
<evidence type="ECO:0000256" key="1">
    <source>
        <dbReference type="ARBA" id="ARBA00004127"/>
    </source>
</evidence>
<dbReference type="Proteomes" id="UP000717634">
    <property type="component" value="Unassembled WGS sequence"/>
</dbReference>
<organism evidence="7 8">
    <name type="scientific">Hymenobacter artigasi</name>
    <dbReference type="NCBI Taxonomy" id="2719616"/>
    <lineage>
        <taxon>Bacteria</taxon>
        <taxon>Pseudomonadati</taxon>
        <taxon>Bacteroidota</taxon>
        <taxon>Cytophagia</taxon>
        <taxon>Cytophagales</taxon>
        <taxon>Hymenobacteraceae</taxon>
        <taxon>Hymenobacter</taxon>
    </lineage>
</organism>
<evidence type="ECO:0000256" key="5">
    <source>
        <dbReference type="SAM" id="Phobius"/>
    </source>
</evidence>
<evidence type="ECO:0000256" key="4">
    <source>
        <dbReference type="ARBA" id="ARBA00023136"/>
    </source>
</evidence>
<feature type="transmembrane region" description="Helical" evidence="5">
    <location>
        <begin position="31"/>
        <end position="49"/>
    </location>
</feature>
<comment type="subcellular location">
    <subcellularLocation>
        <location evidence="1">Endomembrane system</location>
        <topology evidence="1">Multi-pass membrane protein</topology>
    </subcellularLocation>
</comment>
<protein>
    <submittedName>
        <fullName evidence="7">Membrane protein</fullName>
    </submittedName>
</protein>
<dbReference type="Pfam" id="PF02656">
    <property type="entry name" value="DUF202"/>
    <property type="match status" value="1"/>
</dbReference>
<keyword evidence="4 5" id="KW-0472">Membrane</keyword>
<dbReference type="RefSeq" id="WP_168672270.1">
    <property type="nucleotide sequence ID" value="NZ_JAAVTK010000002.1"/>
</dbReference>
<feature type="domain" description="DUF202" evidence="6">
    <location>
        <begin position="22"/>
        <end position="83"/>
    </location>
</feature>
<evidence type="ECO:0000256" key="3">
    <source>
        <dbReference type="ARBA" id="ARBA00022989"/>
    </source>
</evidence>
<evidence type="ECO:0000313" key="8">
    <source>
        <dbReference type="Proteomes" id="UP000717634"/>
    </source>
</evidence>
<accession>A0ABX1HEI8</accession>
<keyword evidence="2 5" id="KW-0812">Transmembrane</keyword>
<name>A0ABX1HEI8_9BACT</name>
<dbReference type="EMBL" id="JAAVTK010000002">
    <property type="protein sequence ID" value="NKI88666.1"/>
    <property type="molecule type" value="Genomic_DNA"/>
</dbReference>
<evidence type="ECO:0000313" key="7">
    <source>
        <dbReference type="EMBL" id="NKI88666.1"/>
    </source>
</evidence>
<sequence>MPTLPQLPAPHLTLRDELALERTNLANERTWLAYLRTGMALVIAGLSLINFFREYVFVWIGAFFIPFGLALVALGWVRFRTKYRRINAALRARQQREAAYASPAPV</sequence>
<feature type="transmembrane region" description="Helical" evidence="5">
    <location>
        <begin position="55"/>
        <end position="77"/>
    </location>
</feature>
<proteinExistence type="predicted"/>
<dbReference type="InterPro" id="IPR003807">
    <property type="entry name" value="DUF202"/>
</dbReference>
<keyword evidence="3 5" id="KW-1133">Transmembrane helix</keyword>
<evidence type="ECO:0000259" key="6">
    <source>
        <dbReference type="Pfam" id="PF02656"/>
    </source>
</evidence>
<gene>
    <name evidence="7" type="ORF">HBN54_001253</name>
</gene>